<keyword evidence="8" id="KW-1185">Reference proteome</keyword>
<dbReference type="PRINTS" id="PR00455">
    <property type="entry name" value="HTHTETR"/>
</dbReference>
<reference evidence="7 8" key="1">
    <citation type="submission" date="2017-12" db="EMBL/GenBank/DDBJ databases">
        <title>Anaerobic carbon monoxide metabolism by Pleomorphomonas carboxyditropha sp. nov., a new mesophilic hydrogenogenic carboxidotroph.</title>
        <authorList>
            <person name="Esquivel-Elizondo S."/>
            <person name="Krajmalnik-Brown R."/>
        </authorList>
    </citation>
    <scope>NUCLEOTIDE SEQUENCE [LARGE SCALE GENOMIC DNA]</scope>
    <source>
        <strain evidence="7 8">R5-392</strain>
    </source>
</reference>
<dbReference type="Pfam" id="PF14246">
    <property type="entry name" value="TetR_C_7"/>
    <property type="match status" value="1"/>
</dbReference>
<dbReference type="Pfam" id="PF00440">
    <property type="entry name" value="TetR_N"/>
    <property type="match status" value="1"/>
</dbReference>
<dbReference type="InterPro" id="IPR050109">
    <property type="entry name" value="HTH-type_TetR-like_transc_reg"/>
</dbReference>
<dbReference type="PANTHER" id="PTHR30055">
    <property type="entry name" value="HTH-TYPE TRANSCRIPTIONAL REGULATOR RUTR"/>
    <property type="match status" value="1"/>
</dbReference>
<dbReference type="SUPFAM" id="SSF48498">
    <property type="entry name" value="Tetracyclin repressor-like, C-terminal domain"/>
    <property type="match status" value="1"/>
</dbReference>
<evidence type="ECO:0000256" key="1">
    <source>
        <dbReference type="ARBA" id="ARBA00023015"/>
    </source>
</evidence>
<dbReference type="FunFam" id="1.10.10.60:FF:000141">
    <property type="entry name" value="TetR family transcriptional regulator"/>
    <property type="match status" value="1"/>
</dbReference>
<keyword evidence="1" id="KW-0805">Transcription regulation</keyword>
<dbReference type="InterPro" id="IPR036271">
    <property type="entry name" value="Tet_transcr_reg_TetR-rel_C_sf"/>
</dbReference>
<name>A0A2N3LVN7_9HYPH</name>
<feature type="domain" description="HTH tetR-type" evidence="6">
    <location>
        <begin position="44"/>
        <end position="104"/>
    </location>
</feature>
<dbReference type="PROSITE" id="PS01081">
    <property type="entry name" value="HTH_TETR_1"/>
    <property type="match status" value="1"/>
</dbReference>
<keyword evidence="2 4" id="KW-0238">DNA-binding</keyword>
<evidence type="ECO:0000259" key="6">
    <source>
        <dbReference type="PROSITE" id="PS50977"/>
    </source>
</evidence>
<dbReference type="Proteomes" id="UP000233491">
    <property type="component" value="Unassembled WGS sequence"/>
</dbReference>
<keyword evidence="3" id="KW-0804">Transcription</keyword>
<dbReference type="EMBL" id="PJNW01000010">
    <property type="protein sequence ID" value="PKR88702.1"/>
    <property type="molecule type" value="Genomic_DNA"/>
</dbReference>
<evidence type="ECO:0000256" key="5">
    <source>
        <dbReference type="SAM" id="MobiDB-lite"/>
    </source>
</evidence>
<dbReference type="InterPro" id="IPR001647">
    <property type="entry name" value="HTH_TetR"/>
</dbReference>
<dbReference type="PANTHER" id="PTHR30055:SF146">
    <property type="entry name" value="HTH-TYPE TRANSCRIPTIONAL DUAL REGULATOR CECR"/>
    <property type="match status" value="1"/>
</dbReference>
<dbReference type="Gene3D" id="1.10.357.10">
    <property type="entry name" value="Tetracycline Repressor, domain 2"/>
    <property type="match status" value="1"/>
</dbReference>
<evidence type="ECO:0000256" key="2">
    <source>
        <dbReference type="ARBA" id="ARBA00023125"/>
    </source>
</evidence>
<proteinExistence type="predicted"/>
<feature type="region of interest" description="Disordered" evidence="5">
    <location>
        <begin position="1"/>
        <end position="48"/>
    </location>
</feature>
<sequence length="240" mass="26033">MALSGQGADNETTRADRAPRGQGWMSKVSARPGETAAGGEGQDSEKRRQILDGAREVFRAKGYEGASMDAIAKAAGVSKGTLYVYFTNKDELFERLITDEKQELAAALDAFQPTAESFRENLRAFAISFNELLTGENHMSTIRMVVGAVEKFPAVGAMFFRAGAERGTTRLTEVFGEAVADGRLKPCDPTVAAHHFIALCTSEVMKKALFGGALRPTSEEAKRIVDNGLDVFMSYYSARD</sequence>
<evidence type="ECO:0000313" key="8">
    <source>
        <dbReference type="Proteomes" id="UP000233491"/>
    </source>
</evidence>
<evidence type="ECO:0000256" key="3">
    <source>
        <dbReference type="ARBA" id="ARBA00023163"/>
    </source>
</evidence>
<organism evidence="7 8">
    <name type="scientific">Pleomorphomonas diazotrophica</name>
    <dbReference type="NCBI Taxonomy" id="1166257"/>
    <lineage>
        <taxon>Bacteria</taxon>
        <taxon>Pseudomonadati</taxon>
        <taxon>Pseudomonadota</taxon>
        <taxon>Alphaproteobacteria</taxon>
        <taxon>Hyphomicrobiales</taxon>
        <taxon>Pleomorphomonadaceae</taxon>
        <taxon>Pleomorphomonas</taxon>
    </lineage>
</organism>
<dbReference type="OrthoDB" id="9816431at2"/>
<dbReference type="AlphaFoldDB" id="A0A2N3LVN7"/>
<accession>A0A2N3LVN7</accession>
<dbReference type="PROSITE" id="PS50977">
    <property type="entry name" value="HTH_TETR_2"/>
    <property type="match status" value="1"/>
</dbReference>
<dbReference type="SUPFAM" id="SSF46689">
    <property type="entry name" value="Homeodomain-like"/>
    <property type="match status" value="1"/>
</dbReference>
<dbReference type="GO" id="GO:0000976">
    <property type="term" value="F:transcription cis-regulatory region binding"/>
    <property type="evidence" value="ECO:0007669"/>
    <property type="project" value="TreeGrafter"/>
</dbReference>
<evidence type="ECO:0000256" key="4">
    <source>
        <dbReference type="PROSITE-ProRule" id="PRU00335"/>
    </source>
</evidence>
<dbReference type="InterPro" id="IPR009057">
    <property type="entry name" value="Homeodomain-like_sf"/>
</dbReference>
<feature type="DNA-binding region" description="H-T-H motif" evidence="4">
    <location>
        <begin position="67"/>
        <end position="86"/>
    </location>
</feature>
<comment type="caution">
    <text evidence="7">The sequence shown here is derived from an EMBL/GenBank/DDBJ whole genome shotgun (WGS) entry which is preliminary data.</text>
</comment>
<gene>
    <name evidence="7" type="ORF">CXZ10_13195</name>
</gene>
<dbReference type="GO" id="GO:0003700">
    <property type="term" value="F:DNA-binding transcription factor activity"/>
    <property type="evidence" value="ECO:0007669"/>
    <property type="project" value="TreeGrafter"/>
</dbReference>
<protein>
    <submittedName>
        <fullName evidence="7">TetR family transcriptional regulator</fullName>
    </submittedName>
</protein>
<dbReference type="InterPro" id="IPR039536">
    <property type="entry name" value="TetR_C_Proteobacteria"/>
</dbReference>
<evidence type="ECO:0000313" key="7">
    <source>
        <dbReference type="EMBL" id="PKR88702.1"/>
    </source>
</evidence>
<dbReference type="InterPro" id="IPR023772">
    <property type="entry name" value="DNA-bd_HTH_TetR-type_CS"/>
</dbReference>